<dbReference type="GO" id="GO:0006508">
    <property type="term" value="P:proteolysis"/>
    <property type="evidence" value="ECO:0007669"/>
    <property type="project" value="UniProtKB-KW"/>
</dbReference>
<reference evidence="3 4" key="1">
    <citation type="submission" date="2015-09" db="EMBL/GenBank/DDBJ databases">
        <authorList>
            <consortium name="Pathogen Informatics"/>
        </authorList>
    </citation>
    <scope>NUCLEOTIDE SEQUENCE [LARGE SCALE GENOMIC DNA]</scope>
    <source>
        <strain evidence="3 4">2789STDY5608835</strain>
    </source>
</reference>
<dbReference type="InterPro" id="IPR051463">
    <property type="entry name" value="Peptidase_U62_metallo"/>
</dbReference>
<dbReference type="SUPFAM" id="SSF111283">
    <property type="entry name" value="Putative modulator of DNA gyrase, PmbA/TldD"/>
    <property type="match status" value="1"/>
</dbReference>
<dbReference type="AlphaFoldDB" id="A0A174E9M0"/>
<organism evidence="3 4">
    <name type="scientific">Roseburia inulinivorans</name>
    <dbReference type="NCBI Taxonomy" id="360807"/>
    <lineage>
        <taxon>Bacteria</taxon>
        <taxon>Bacillati</taxon>
        <taxon>Bacillota</taxon>
        <taxon>Clostridia</taxon>
        <taxon>Lachnospirales</taxon>
        <taxon>Lachnospiraceae</taxon>
        <taxon>Roseburia</taxon>
    </lineage>
</organism>
<proteinExistence type="inferred from homology"/>
<dbReference type="GO" id="GO:0005829">
    <property type="term" value="C:cytosol"/>
    <property type="evidence" value="ECO:0007669"/>
    <property type="project" value="TreeGrafter"/>
</dbReference>
<keyword evidence="3" id="KW-0645">Protease</keyword>
<dbReference type="EMBL" id="CYYR01000023">
    <property type="protein sequence ID" value="CUO34371.1"/>
    <property type="molecule type" value="Genomic_DNA"/>
</dbReference>
<keyword evidence="3" id="KW-0378">Hydrolase</keyword>
<dbReference type="Gene3D" id="3.30.2290.10">
    <property type="entry name" value="PmbA/TldD superfamily"/>
    <property type="match status" value="1"/>
</dbReference>
<protein>
    <submittedName>
        <fullName evidence="3">Protease TldD</fullName>
    </submittedName>
</protein>
<accession>A0A174E9M0</accession>
<dbReference type="Proteomes" id="UP000095395">
    <property type="component" value="Unassembled WGS sequence"/>
</dbReference>
<dbReference type="PANTHER" id="PTHR30624">
    <property type="entry name" value="UNCHARACTERIZED PROTEIN TLDD AND PMBA"/>
    <property type="match status" value="1"/>
</dbReference>
<gene>
    <name evidence="3" type="primary">tldD</name>
    <name evidence="3" type="ORF">ERS852392_02881</name>
</gene>
<sequence length="504" mass="56361">MKAIYKYNTIFYTEIVDKDNENLKGKGKKMKVVSSKLIEQKKPILKQLLDRLLQTYSYASILMTDSKGKQYTISKQGISITENMFVELGYVVKVYDGESYGEYAFSHIDENEIDTIAEEVKNHVMPWAKKLPDDMKVKQYPEIPDEAYHFEKSTDYEVLPEELGDEEIVKRLGAVREKAMEQDEKIVEIKTACVYQIYHKLFLSPNKDMTQNVMWTNGMIMGLIPKGEEMKMAFDSCSGCGGMEILDDMETKIPSLVQKLNDLATSEPITPGEYDCICAPDVTGMIVHEAFGHGVEMDMFVKKRALAEKYIGEYVASPLVTMHDGAAAASETATFFFDDEGTLAQDTVIIDKGILKTGICDAQAAMALGTKPTGNGRREKNSHKAYTRMTNTFFESGTDKVEDMIASISYGFYLENASSGMEDPKNWGIQCLVDIAREIKDGKFTGKVFSPIVLTGYVPDLLKSISMMSDECELAGTGYCGKGHKEWVKVSDGGPYIKARIRLG</sequence>
<name>A0A174E9M0_9FIRM</name>
<dbReference type="GO" id="GO:0008237">
    <property type="term" value="F:metallopeptidase activity"/>
    <property type="evidence" value="ECO:0007669"/>
    <property type="project" value="InterPro"/>
</dbReference>
<dbReference type="InterPro" id="IPR035068">
    <property type="entry name" value="TldD/PmbA_N"/>
</dbReference>
<evidence type="ECO:0000259" key="2">
    <source>
        <dbReference type="Pfam" id="PF19289"/>
    </source>
</evidence>
<feature type="domain" description="Metalloprotease TldD/E C-terminal" evidence="2">
    <location>
        <begin position="271"/>
        <end position="498"/>
    </location>
</feature>
<dbReference type="InterPro" id="IPR036059">
    <property type="entry name" value="TldD/PmbA_sf"/>
</dbReference>
<evidence type="ECO:0000313" key="4">
    <source>
        <dbReference type="Proteomes" id="UP000095395"/>
    </source>
</evidence>
<evidence type="ECO:0000256" key="1">
    <source>
        <dbReference type="ARBA" id="ARBA00005836"/>
    </source>
</evidence>
<dbReference type="InterPro" id="IPR045569">
    <property type="entry name" value="Metalloprtase-TldD/E_C"/>
</dbReference>
<dbReference type="PANTHER" id="PTHR30624:SF0">
    <property type="entry name" value="METALLOPROTEASE SLR0863"/>
    <property type="match status" value="1"/>
</dbReference>
<evidence type="ECO:0000313" key="3">
    <source>
        <dbReference type="EMBL" id="CUO34371.1"/>
    </source>
</evidence>
<comment type="similarity">
    <text evidence="1">Belongs to the peptidase U62 family.</text>
</comment>
<dbReference type="Pfam" id="PF19289">
    <property type="entry name" value="PmbA_TldD_3rd"/>
    <property type="match status" value="1"/>
</dbReference>